<dbReference type="Gene3D" id="3.90.79.10">
    <property type="entry name" value="Nucleoside Triphosphate Pyrophosphohydrolase"/>
    <property type="match status" value="1"/>
</dbReference>
<proteinExistence type="predicted"/>
<evidence type="ECO:0000259" key="6">
    <source>
        <dbReference type="PROSITE" id="PS51462"/>
    </source>
</evidence>
<sequence>MRTTGRAAPMRKIADGTIDPGHESRTPGEPIRIQYAALPHRISQAGSLDIMLITSRDTGRWVLPKGWPMRGKTAPEAAAREAYEEAGIIGQADAAPVGSYHYRKRRRRGTSVLCRVEVFPLDVLDELQRWPEKRQRKRSWFSSEDAAALVDEAELKTLILTAQDAILRAFDREVTAPAG</sequence>
<organism evidence="7 8">
    <name type="scientific">Bosea rubneri</name>
    <dbReference type="NCBI Taxonomy" id="3075434"/>
    <lineage>
        <taxon>Bacteria</taxon>
        <taxon>Pseudomonadati</taxon>
        <taxon>Pseudomonadota</taxon>
        <taxon>Alphaproteobacteria</taxon>
        <taxon>Hyphomicrobiales</taxon>
        <taxon>Boseaceae</taxon>
        <taxon>Bosea</taxon>
    </lineage>
</organism>
<reference evidence="7 8" key="1">
    <citation type="submission" date="2023-09" db="EMBL/GenBank/DDBJ databases">
        <title>Whole genome shotgun sequencing (WGS) of Bosea sp. ZW T0_25, isolated from stored onions (Allium cepa).</title>
        <authorList>
            <person name="Stoll D.A."/>
            <person name="Huch M."/>
        </authorList>
    </citation>
    <scope>NUCLEOTIDE SEQUENCE [LARGE SCALE GENOMIC DNA]</scope>
    <source>
        <strain evidence="7 8">ZW T0_25</strain>
    </source>
</reference>
<comment type="cofactor">
    <cofactor evidence="1">
        <name>Mg(2+)</name>
        <dbReference type="ChEBI" id="CHEBI:18420"/>
    </cofactor>
</comment>
<evidence type="ECO:0000313" key="7">
    <source>
        <dbReference type="EMBL" id="MDU0338421.1"/>
    </source>
</evidence>
<evidence type="ECO:0000256" key="1">
    <source>
        <dbReference type="ARBA" id="ARBA00001946"/>
    </source>
</evidence>
<comment type="caution">
    <text evidence="7">The sequence shown here is derived from an EMBL/GenBank/DDBJ whole genome shotgun (WGS) entry which is preliminary data.</text>
</comment>
<dbReference type="InterPro" id="IPR015797">
    <property type="entry name" value="NUDIX_hydrolase-like_dom_sf"/>
</dbReference>
<dbReference type="Pfam" id="PF00293">
    <property type="entry name" value="NUDIX"/>
    <property type="match status" value="1"/>
</dbReference>
<dbReference type="InterPro" id="IPR000086">
    <property type="entry name" value="NUDIX_hydrolase_dom"/>
</dbReference>
<dbReference type="PANTHER" id="PTHR12629">
    <property type="entry name" value="DIPHOSPHOINOSITOL POLYPHOSPHATE PHOSPHOHYDROLASE"/>
    <property type="match status" value="1"/>
</dbReference>
<evidence type="ECO:0000313" key="8">
    <source>
        <dbReference type="Proteomes" id="UP001254257"/>
    </source>
</evidence>
<keyword evidence="8" id="KW-1185">Reference proteome</keyword>
<dbReference type="GO" id="GO:0016787">
    <property type="term" value="F:hydrolase activity"/>
    <property type="evidence" value="ECO:0007669"/>
    <property type="project" value="UniProtKB-KW"/>
</dbReference>
<evidence type="ECO:0000256" key="2">
    <source>
        <dbReference type="ARBA" id="ARBA00022723"/>
    </source>
</evidence>
<keyword evidence="3 7" id="KW-0378">Hydrolase</keyword>
<feature type="domain" description="Nudix hydrolase" evidence="6">
    <location>
        <begin position="30"/>
        <end position="163"/>
    </location>
</feature>
<name>A0ABU3S119_9HYPH</name>
<evidence type="ECO:0000256" key="4">
    <source>
        <dbReference type="ARBA" id="ARBA00022842"/>
    </source>
</evidence>
<dbReference type="InterPro" id="IPR047198">
    <property type="entry name" value="DDP-like_NUDIX"/>
</dbReference>
<dbReference type="PROSITE" id="PS51462">
    <property type="entry name" value="NUDIX"/>
    <property type="match status" value="1"/>
</dbReference>
<dbReference type="PANTHER" id="PTHR12629:SF0">
    <property type="entry name" value="DIPHOSPHOINOSITOL-POLYPHOSPHATE DIPHOSPHATASE"/>
    <property type="match status" value="1"/>
</dbReference>
<dbReference type="SUPFAM" id="SSF55811">
    <property type="entry name" value="Nudix"/>
    <property type="match status" value="1"/>
</dbReference>
<keyword evidence="2" id="KW-0479">Metal-binding</keyword>
<dbReference type="Proteomes" id="UP001254257">
    <property type="component" value="Unassembled WGS sequence"/>
</dbReference>
<feature type="region of interest" description="Disordered" evidence="5">
    <location>
        <begin position="1"/>
        <end position="28"/>
    </location>
</feature>
<dbReference type="EMBL" id="JAWDID010000001">
    <property type="protein sequence ID" value="MDU0338421.1"/>
    <property type="molecule type" value="Genomic_DNA"/>
</dbReference>
<accession>A0ABU3S119</accession>
<dbReference type="CDD" id="cd04666">
    <property type="entry name" value="NUDIX_DIPP2_like_Nudt4"/>
    <property type="match status" value="1"/>
</dbReference>
<protein>
    <submittedName>
        <fullName evidence="7">NUDIX hydrolase</fullName>
    </submittedName>
</protein>
<keyword evidence="4" id="KW-0460">Magnesium</keyword>
<evidence type="ECO:0000256" key="3">
    <source>
        <dbReference type="ARBA" id="ARBA00022801"/>
    </source>
</evidence>
<dbReference type="RefSeq" id="WP_316016367.1">
    <property type="nucleotide sequence ID" value="NZ_JAWDID010000001.1"/>
</dbReference>
<gene>
    <name evidence="7" type="ORF">RKE40_00930</name>
</gene>
<evidence type="ECO:0000256" key="5">
    <source>
        <dbReference type="SAM" id="MobiDB-lite"/>
    </source>
</evidence>